<dbReference type="Proteomes" id="UP000826656">
    <property type="component" value="Unassembled WGS sequence"/>
</dbReference>
<gene>
    <name evidence="1" type="ORF">KY290_006084</name>
</gene>
<evidence type="ECO:0000313" key="2">
    <source>
        <dbReference type="Proteomes" id="UP000826656"/>
    </source>
</evidence>
<sequence>MQEAPCGDFATHFFCHLCAICQEYREIHERSGDSNSSDLSLVAVTAPQVQKMETPPANE</sequence>
<evidence type="ECO:0000313" key="1">
    <source>
        <dbReference type="EMBL" id="KAH0779657.1"/>
    </source>
</evidence>
<name>A0ABQ7WIC5_SOLTU</name>
<proteinExistence type="predicted"/>
<dbReference type="InterPro" id="IPR006461">
    <property type="entry name" value="PLAC_motif_containing"/>
</dbReference>
<dbReference type="EMBL" id="JAIVGD010000002">
    <property type="protein sequence ID" value="KAH0779657.1"/>
    <property type="molecule type" value="Genomic_DNA"/>
</dbReference>
<dbReference type="NCBIfam" id="TIGR01571">
    <property type="entry name" value="A_thal_Cys_rich"/>
    <property type="match status" value="1"/>
</dbReference>
<protein>
    <recommendedName>
        <fullName evidence="3">PLAC8 motif-containing protein</fullName>
    </recommendedName>
</protein>
<evidence type="ECO:0008006" key="3">
    <source>
        <dbReference type="Google" id="ProtNLM"/>
    </source>
</evidence>
<accession>A0ABQ7WIC5</accession>
<reference evidence="1 2" key="1">
    <citation type="journal article" date="2021" name="bioRxiv">
        <title>Chromosome-scale and haplotype-resolved genome assembly of a tetraploid potato cultivar.</title>
        <authorList>
            <person name="Sun H."/>
            <person name="Jiao W.-B."/>
            <person name="Krause K."/>
            <person name="Campoy J.A."/>
            <person name="Goel M."/>
            <person name="Folz-Donahue K."/>
            <person name="Kukat C."/>
            <person name="Huettel B."/>
            <person name="Schneeberger K."/>
        </authorList>
    </citation>
    <scope>NUCLEOTIDE SEQUENCE [LARGE SCALE GENOMIC DNA]</scope>
    <source>
        <strain evidence="1">SolTubOtavaFocal</strain>
        <tissue evidence="1">Leaves</tissue>
    </source>
</reference>
<organism evidence="1 2">
    <name type="scientific">Solanum tuberosum</name>
    <name type="common">Potato</name>
    <dbReference type="NCBI Taxonomy" id="4113"/>
    <lineage>
        <taxon>Eukaryota</taxon>
        <taxon>Viridiplantae</taxon>
        <taxon>Streptophyta</taxon>
        <taxon>Embryophyta</taxon>
        <taxon>Tracheophyta</taxon>
        <taxon>Spermatophyta</taxon>
        <taxon>Magnoliopsida</taxon>
        <taxon>eudicotyledons</taxon>
        <taxon>Gunneridae</taxon>
        <taxon>Pentapetalae</taxon>
        <taxon>asterids</taxon>
        <taxon>lamiids</taxon>
        <taxon>Solanales</taxon>
        <taxon>Solanaceae</taxon>
        <taxon>Solanoideae</taxon>
        <taxon>Solaneae</taxon>
        <taxon>Solanum</taxon>
    </lineage>
</organism>
<comment type="caution">
    <text evidence="1">The sequence shown here is derived from an EMBL/GenBank/DDBJ whole genome shotgun (WGS) entry which is preliminary data.</text>
</comment>
<keyword evidence="2" id="KW-1185">Reference proteome</keyword>